<keyword evidence="3" id="KW-1015">Disulfide bond</keyword>
<dbReference type="GO" id="GO:0017004">
    <property type="term" value="P:cytochrome complex assembly"/>
    <property type="evidence" value="ECO:0007669"/>
    <property type="project" value="UniProtKB-KW"/>
</dbReference>
<gene>
    <name evidence="7" type="ORF">AXW67_10155</name>
</gene>
<organism evidence="7 8">
    <name type="scientific">Bradyrhizobium neotropicale</name>
    <dbReference type="NCBI Taxonomy" id="1497615"/>
    <lineage>
        <taxon>Bacteria</taxon>
        <taxon>Pseudomonadati</taxon>
        <taxon>Pseudomonadota</taxon>
        <taxon>Alphaproteobacteria</taxon>
        <taxon>Hyphomicrobiales</taxon>
        <taxon>Nitrobacteraceae</taxon>
        <taxon>Bradyrhizobium</taxon>
    </lineage>
</organism>
<feature type="domain" description="Thioredoxin" evidence="6">
    <location>
        <begin position="53"/>
        <end position="200"/>
    </location>
</feature>
<comment type="caution">
    <text evidence="7">The sequence shown here is derived from an EMBL/GenBank/DDBJ whole genome shotgun (WGS) entry which is preliminary data.</text>
</comment>
<dbReference type="EMBL" id="LSEF01000047">
    <property type="protein sequence ID" value="OAF17153.1"/>
    <property type="molecule type" value="Genomic_DNA"/>
</dbReference>
<evidence type="ECO:0000313" key="8">
    <source>
        <dbReference type="Proteomes" id="UP000077173"/>
    </source>
</evidence>
<keyword evidence="4" id="KW-0676">Redox-active center</keyword>
<accession>A0A176ZBD7</accession>
<dbReference type="GO" id="GO:0030313">
    <property type="term" value="C:cell envelope"/>
    <property type="evidence" value="ECO:0007669"/>
    <property type="project" value="UniProtKB-SubCell"/>
</dbReference>
<dbReference type="InterPro" id="IPR006311">
    <property type="entry name" value="TAT_signal"/>
</dbReference>
<dbReference type="PROSITE" id="PS51318">
    <property type="entry name" value="TAT"/>
    <property type="match status" value="1"/>
</dbReference>
<dbReference type="InterPro" id="IPR036249">
    <property type="entry name" value="Thioredoxin-like_sf"/>
</dbReference>
<feature type="signal peptide" evidence="5">
    <location>
        <begin position="1"/>
        <end position="35"/>
    </location>
</feature>
<reference evidence="7 8" key="1">
    <citation type="submission" date="2016-02" db="EMBL/GenBank/DDBJ databases">
        <title>Draft genome sequence of the strain BR 10247T Bradyrhizobium neotropicale isolated from nodules of Centrolobium paraense.</title>
        <authorList>
            <person name="Simoes-Araujo J.L."/>
            <person name="Barauna A.C."/>
            <person name="Silva K."/>
            <person name="Zilli J.E."/>
        </authorList>
    </citation>
    <scope>NUCLEOTIDE SEQUENCE [LARGE SCALE GENOMIC DNA]</scope>
    <source>
        <strain evidence="7 8">BR 10247</strain>
    </source>
</reference>
<feature type="chain" id="PRO_5008055666" evidence="5">
    <location>
        <begin position="36"/>
        <end position="200"/>
    </location>
</feature>
<dbReference type="AlphaFoldDB" id="A0A176ZBD7"/>
<evidence type="ECO:0000256" key="4">
    <source>
        <dbReference type="ARBA" id="ARBA00023284"/>
    </source>
</evidence>
<evidence type="ECO:0000313" key="7">
    <source>
        <dbReference type="EMBL" id="OAF17153.1"/>
    </source>
</evidence>
<proteinExistence type="predicted"/>
<evidence type="ECO:0000259" key="6">
    <source>
        <dbReference type="PROSITE" id="PS51352"/>
    </source>
</evidence>
<sequence length="200" mass="21787">MHERSRKKGPALSRRSLLIAAPALVTSLRASGAQAEPAWPPMFETGRSQFTVVRPRAPMPQLRLQDLHGKDVVVTAKPGRITLANFWATWCAACRLDLPALASLAGSRPDRLDIVAICTDTKDLKKIRTFLGGLPVQNLACYVDAYGVTAEASASIFRLVGMPITYLVGTSNHLEGYITGAPDWLSPAGTRLLQFYREQA</sequence>
<keyword evidence="5" id="KW-0732">Signal</keyword>
<evidence type="ECO:0000256" key="2">
    <source>
        <dbReference type="ARBA" id="ARBA00022748"/>
    </source>
</evidence>
<dbReference type="PROSITE" id="PS51352">
    <property type="entry name" value="THIOREDOXIN_2"/>
    <property type="match status" value="1"/>
</dbReference>
<evidence type="ECO:0000256" key="5">
    <source>
        <dbReference type="SAM" id="SignalP"/>
    </source>
</evidence>
<name>A0A176ZBD7_9BRAD</name>
<keyword evidence="8" id="KW-1185">Reference proteome</keyword>
<dbReference type="GO" id="GO:0015036">
    <property type="term" value="F:disulfide oxidoreductase activity"/>
    <property type="evidence" value="ECO:0007669"/>
    <property type="project" value="UniProtKB-ARBA"/>
</dbReference>
<dbReference type="InterPro" id="IPR013766">
    <property type="entry name" value="Thioredoxin_domain"/>
</dbReference>
<dbReference type="Proteomes" id="UP000077173">
    <property type="component" value="Unassembled WGS sequence"/>
</dbReference>
<dbReference type="InterPro" id="IPR017937">
    <property type="entry name" value="Thioredoxin_CS"/>
</dbReference>
<dbReference type="InterPro" id="IPR050553">
    <property type="entry name" value="Thioredoxin_ResA/DsbE_sf"/>
</dbReference>
<dbReference type="RefSeq" id="WP_063678578.1">
    <property type="nucleotide sequence ID" value="NZ_LSEF01000047.1"/>
</dbReference>
<evidence type="ECO:0000256" key="3">
    <source>
        <dbReference type="ARBA" id="ARBA00023157"/>
    </source>
</evidence>
<dbReference type="SUPFAM" id="SSF52833">
    <property type="entry name" value="Thioredoxin-like"/>
    <property type="match status" value="1"/>
</dbReference>
<evidence type="ECO:0000256" key="1">
    <source>
        <dbReference type="ARBA" id="ARBA00004196"/>
    </source>
</evidence>
<dbReference type="PROSITE" id="PS00194">
    <property type="entry name" value="THIOREDOXIN_1"/>
    <property type="match status" value="1"/>
</dbReference>
<dbReference type="Pfam" id="PF00578">
    <property type="entry name" value="AhpC-TSA"/>
    <property type="match status" value="1"/>
</dbReference>
<dbReference type="GO" id="GO:0016209">
    <property type="term" value="F:antioxidant activity"/>
    <property type="evidence" value="ECO:0007669"/>
    <property type="project" value="InterPro"/>
</dbReference>
<comment type="subcellular location">
    <subcellularLocation>
        <location evidence="1">Cell envelope</location>
    </subcellularLocation>
</comment>
<dbReference type="CDD" id="cd02966">
    <property type="entry name" value="TlpA_like_family"/>
    <property type="match status" value="1"/>
</dbReference>
<protein>
    <submittedName>
        <fullName evidence="7">Thiol:disulfide interchange protein</fullName>
    </submittedName>
</protein>
<dbReference type="Gene3D" id="3.40.30.10">
    <property type="entry name" value="Glutaredoxin"/>
    <property type="match status" value="1"/>
</dbReference>
<dbReference type="InterPro" id="IPR000866">
    <property type="entry name" value="AhpC/TSA"/>
</dbReference>
<keyword evidence="2" id="KW-0201">Cytochrome c-type biogenesis</keyword>
<dbReference type="PANTHER" id="PTHR42852:SF6">
    <property type="entry name" value="THIOL:DISULFIDE INTERCHANGE PROTEIN DSBE"/>
    <property type="match status" value="1"/>
</dbReference>
<dbReference type="PANTHER" id="PTHR42852">
    <property type="entry name" value="THIOL:DISULFIDE INTERCHANGE PROTEIN DSBE"/>
    <property type="match status" value="1"/>
</dbReference>